<evidence type="ECO:0000313" key="4">
    <source>
        <dbReference type="Proteomes" id="UP000002630"/>
    </source>
</evidence>
<dbReference type="Proteomes" id="UP000002630">
    <property type="component" value="Unassembled WGS sequence"/>
</dbReference>
<reference evidence="3 4" key="1">
    <citation type="journal article" date="2010" name="Nature">
        <title>The Ectocarpus genome and the independent evolution of multicellularity in brown algae.</title>
        <authorList>
            <person name="Cock J.M."/>
            <person name="Sterck L."/>
            <person name="Rouze P."/>
            <person name="Scornet D."/>
            <person name="Allen A.E."/>
            <person name="Amoutzias G."/>
            <person name="Anthouard V."/>
            <person name="Artiguenave F."/>
            <person name="Aury J.M."/>
            <person name="Badger J.H."/>
            <person name="Beszteri B."/>
            <person name="Billiau K."/>
            <person name="Bonnet E."/>
            <person name="Bothwell J.H."/>
            <person name="Bowler C."/>
            <person name="Boyen C."/>
            <person name="Brownlee C."/>
            <person name="Carrano C.J."/>
            <person name="Charrier B."/>
            <person name="Cho G.Y."/>
            <person name="Coelho S.M."/>
            <person name="Collen J."/>
            <person name="Corre E."/>
            <person name="Da Silva C."/>
            <person name="Delage L."/>
            <person name="Delaroque N."/>
            <person name="Dittami S.M."/>
            <person name="Doulbeau S."/>
            <person name="Elias M."/>
            <person name="Farnham G."/>
            <person name="Gachon C.M."/>
            <person name="Gschloessl B."/>
            <person name="Heesch S."/>
            <person name="Jabbari K."/>
            <person name="Jubin C."/>
            <person name="Kawai H."/>
            <person name="Kimura K."/>
            <person name="Kloareg B."/>
            <person name="Kupper F.C."/>
            <person name="Lang D."/>
            <person name="Le Bail A."/>
            <person name="Leblanc C."/>
            <person name="Lerouge P."/>
            <person name="Lohr M."/>
            <person name="Lopez P.J."/>
            <person name="Martens C."/>
            <person name="Maumus F."/>
            <person name="Michel G."/>
            <person name="Miranda-Saavedra D."/>
            <person name="Morales J."/>
            <person name="Moreau H."/>
            <person name="Motomura T."/>
            <person name="Nagasato C."/>
            <person name="Napoli C.A."/>
            <person name="Nelson D.R."/>
            <person name="Nyvall-Collen P."/>
            <person name="Peters A.F."/>
            <person name="Pommier C."/>
            <person name="Potin P."/>
            <person name="Poulain J."/>
            <person name="Quesneville H."/>
            <person name="Read B."/>
            <person name="Rensing S.A."/>
            <person name="Ritter A."/>
            <person name="Rousvoal S."/>
            <person name="Samanta M."/>
            <person name="Samson G."/>
            <person name="Schroeder D.C."/>
            <person name="Segurens B."/>
            <person name="Strittmatter M."/>
            <person name="Tonon T."/>
            <person name="Tregear J.W."/>
            <person name="Valentin K."/>
            <person name="von Dassow P."/>
            <person name="Yamagishi T."/>
            <person name="Van de Peer Y."/>
            <person name="Wincker P."/>
        </authorList>
    </citation>
    <scope>NUCLEOTIDE SEQUENCE [LARGE SCALE GENOMIC DNA]</scope>
    <source>
        <strain evidence="4">Ec32 / CCAP1310/4</strain>
    </source>
</reference>
<accession>D7G537</accession>
<proteinExistence type="predicted"/>
<dbReference type="PANTHER" id="PTHR11571">
    <property type="entry name" value="GLUTATHIONE S-TRANSFERASE"/>
    <property type="match status" value="1"/>
</dbReference>
<evidence type="ECO:0000313" key="3">
    <source>
        <dbReference type="EMBL" id="CBJ33800.1"/>
    </source>
</evidence>
<evidence type="ECO:0000259" key="1">
    <source>
        <dbReference type="PROSITE" id="PS50404"/>
    </source>
</evidence>
<dbReference type="InterPro" id="IPR004045">
    <property type="entry name" value="Glutathione_S-Trfase_N"/>
</dbReference>
<dbReference type="InterPro" id="IPR036282">
    <property type="entry name" value="Glutathione-S-Trfase_C_sf"/>
</dbReference>
<dbReference type="Pfam" id="PF02798">
    <property type="entry name" value="GST_N"/>
    <property type="match status" value="1"/>
</dbReference>
<dbReference type="InParanoid" id="D7G537"/>
<dbReference type="GO" id="GO:0004364">
    <property type="term" value="F:glutathione transferase activity"/>
    <property type="evidence" value="ECO:0007669"/>
    <property type="project" value="UniProtKB-EC"/>
</dbReference>
<dbReference type="InterPro" id="IPR004046">
    <property type="entry name" value="GST_C"/>
</dbReference>
<dbReference type="Gene3D" id="1.20.1050.10">
    <property type="match status" value="1"/>
</dbReference>
<evidence type="ECO:0000259" key="2">
    <source>
        <dbReference type="PROSITE" id="PS50405"/>
    </source>
</evidence>
<dbReference type="GO" id="GO:0006749">
    <property type="term" value="P:glutathione metabolic process"/>
    <property type="evidence" value="ECO:0007669"/>
    <property type="project" value="TreeGrafter"/>
</dbReference>
<dbReference type="PROSITE" id="PS50404">
    <property type="entry name" value="GST_NTER"/>
    <property type="match status" value="1"/>
</dbReference>
<dbReference type="AlphaFoldDB" id="D7G537"/>
<keyword evidence="4" id="KW-1185">Reference proteome</keyword>
<dbReference type="EC" id="2.5.1.18" evidence="3"/>
<dbReference type="CDD" id="cd03039">
    <property type="entry name" value="GST_N_Sigma_like"/>
    <property type="match status" value="1"/>
</dbReference>
<protein>
    <submittedName>
        <fullName evidence="3">Glutathione S-transferase</fullName>
        <ecNumber evidence="3">2.5.1.18</ecNumber>
    </submittedName>
</protein>
<dbReference type="InterPro" id="IPR036249">
    <property type="entry name" value="Thioredoxin-like_sf"/>
</dbReference>
<dbReference type="InterPro" id="IPR010987">
    <property type="entry name" value="Glutathione-S-Trfase_C-like"/>
</dbReference>
<dbReference type="PROSITE" id="PS50405">
    <property type="entry name" value="GST_CTER"/>
    <property type="match status" value="1"/>
</dbReference>
<dbReference type="PANTHER" id="PTHR11571:SF252">
    <property type="entry name" value="GLUTATHIONE S-TRANSFERASE"/>
    <property type="match status" value="1"/>
</dbReference>
<feature type="domain" description="GST C-terminal" evidence="2">
    <location>
        <begin position="80"/>
        <end position="201"/>
    </location>
</feature>
<dbReference type="Pfam" id="PF14497">
    <property type="entry name" value="GST_C_3"/>
    <property type="match status" value="1"/>
</dbReference>
<dbReference type="SFLD" id="SFLDS00019">
    <property type="entry name" value="Glutathione_Transferase_(cytos"/>
    <property type="match status" value="1"/>
</dbReference>
<name>D7G537_ECTSI</name>
<dbReference type="Gene3D" id="3.40.30.10">
    <property type="entry name" value="Glutaredoxin"/>
    <property type="match status" value="1"/>
</dbReference>
<dbReference type="STRING" id="2880.D7G537"/>
<feature type="domain" description="GST N-terminal" evidence="1">
    <location>
        <begin position="3"/>
        <end position="78"/>
    </location>
</feature>
<organism evidence="3 4">
    <name type="scientific">Ectocarpus siliculosus</name>
    <name type="common">Brown alga</name>
    <name type="synonym">Conferva siliculosa</name>
    <dbReference type="NCBI Taxonomy" id="2880"/>
    <lineage>
        <taxon>Eukaryota</taxon>
        <taxon>Sar</taxon>
        <taxon>Stramenopiles</taxon>
        <taxon>Ochrophyta</taxon>
        <taxon>PX clade</taxon>
        <taxon>Phaeophyceae</taxon>
        <taxon>Ectocarpales</taxon>
        <taxon>Ectocarpaceae</taxon>
        <taxon>Ectocarpus</taxon>
    </lineage>
</organism>
<keyword evidence="3" id="KW-0808">Transferase</keyword>
<gene>
    <name evidence="3" type="primary">GST</name>
    <name evidence="3" type="ORF">Esi_0617_0003</name>
</gene>
<sequence length="201" mass="21639">MPSTATLNYFGLPGRGEATRVALAYAGKDFEDNRMGFPEYGACKWAGKGLPVLEMDDAEYTQSTALLRYAGKLGGLYPDDALAALKVDEIVMIAEDVMANMFKCMGQEDDTVAKEVLEGKIKTLVGMLVAKLAANPSSKFFVGNSPTIADLQVHAVIKNFEANFLTGLPTTHIADTAPTLMEMQAALLEDPKVKAYYASKA</sequence>
<dbReference type="InterPro" id="IPR050213">
    <property type="entry name" value="GST_superfamily"/>
</dbReference>
<dbReference type="InterPro" id="IPR040079">
    <property type="entry name" value="Glutathione_S-Trfase"/>
</dbReference>
<dbReference type="SUPFAM" id="SSF47616">
    <property type="entry name" value="GST C-terminal domain-like"/>
    <property type="match status" value="1"/>
</dbReference>
<dbReference type="SUPFAM" id="SSF52833">
    <property type="entry name" value="Thioredoxin-like"/>
    <property type="match status" value="1"/>
</dbReference>
<dbReference type="EMBL" id="FN649760">
    <property type="protein sequence ID" value="CBJ33800.1"/>
    <property type="molecule type" value="Genomic_DNA"/>
</dbReference>
<dbReference type="OrthoDB" id="420389at2759"/>